<sequence length="75" mass="7667">MTTDPIVLHRGPGEGTAAVTVDGTGTTPDPSLGGWGIADVIHDRLSWLGVPVLGGLSVGHGSHRPRCLTRDTVAT</sequence>
<accession>A0ABN2M518</accession>
<evidence type="ECO:0000313" key="2">
    <source>
        <dbReference type="Proteomes" id="UP001500218"/>
    </source>
</evidence>
<dbReference type="EMBL" id="BAAALT010000100">
    <property type="protein sequence ID" value="GAA1809957.1"/>
    <property type="molecule type" value="Genomic_DNA"/>
</dbReference>
<dbReference type="Proteomes" id="UP001500218">
    <property type="component" value="Unassembled WGS sequence"/>
</dbReference>
<proteinExistence type="predicted"/>
<keyword evidence="2" id="KW-1185">Reference proteome</keyword>
<gene>
    <name evidence="1" type="ORF">GCM10009682_34570</name>
</gene>
<name>A0ABN2M518_9ACTN</name>
<reference evidence="1 2" key="1">
    <citation type="journal article" date="2019" name="Int. J. Syst. Evol. Microbiol.">
        <title>The Global Catalogue of Microorganisms (GCM) 10K type strain sequencing project: providing services to taxonomists for standard genome sequencing and annotation.</title>
        <authorList>
            <consortium name="The Broad Institute Genomics Platform"/>
            <consortium name="The Broad Institute Genome Sequencing Center for Infectious Disease"/>
            <person name="Wu L."/>
            <person name="Ma J."/>
        </authorList>
    </citation>
    <scope>NUCLEOTIDE SEQUENCE [LARGE SCALE GENOMIC DNA]</scope>
    <source>
        <strain evidence="1 2">JCM 13250</strain>
    </source>
</reference>
<organism evidence="1 2">
    <name type="scientific">Luedemannella flava</name>
    <dbReference type="NCBI Taxonomy" id="349316"/>
    <lineage>
        <taxon>Bacteria</taxon>
        <taxon>Bacillati</taxon>
        <taxon>Actinomycetota</taxon>
        <taxon>Actinomycetes</taxon>
        <taxon>Micromonosporales</taxon>
        <taxon>Micromonosporaceae</taxon>
        <taxon>Luedemannella</taxon>
    </lineage>
</organism>
<evidence type="ECO:0000313" key="1">
    <source>
        <dbReference type="EMBL" id="GAA1809957.1"/>
    </source>
</evidence>
<comment type="caution">
    <text evidence="1">The sequence shown here is derived from an EMBL/GenBank/DDBJ whole genome shotgun (WGS) entry which is preliminary data.</text>
</comment>
<protein>
    <submittedName>
        <fullName evidence="1">Uncharacterized protein</fullName>
    </submittedName>
</protein>